<dbReference type="InParanoid" id="A0A1X7TD83"/>
<dbReference type="AlphaFoldDB" id="A0A1X7TD83"/>
<keyword evidence="1" id="KW-0472">Membrane</keyword>
<dbReference type="OrthoDB" id="1630758at2759"/>
<feature type="transmembrane region" description="Helical" evidence="1">
    <location>
        <begin position="162"/>
        <end position="186"/>
    </location>
</feature>
<reference evidence="2" key="1">
    <citation type="submission" date="2017-05" db="UniProtKB">
        <authorList>
            <consortium name="EnsemblMetazoa"/>
        </authorList>
    </citation>
    <scope>IDENTIFICATION</scope>
</reference>
<feature type="transmembrane region" description="Helical" evidence="1">
    <location>
        <begin position="119"/>
        <end position="141"/>
    </location>
</feature>
<feature type="transmembrane region" description="Helical" evidence="1">
    <location>
        <begin position="283"/>
        <end position="302"/>
    </location>
</feature>
<evidence type="ECO:0000313" key="2">
    <source>
        <dbReference type="EnsemblMetazoa" id="Aqu2.1.12535_001"/>
    </source>
</evidence>
<evidence type="ECO:0000256" key="1">
    <source>
        <dbReference type="SAM" id="Phobius"/>
    </source>
</evidence>
<dbReference type="EnsemblMetazoa" id="Aqu2.1.12535_001">
    <property type="protein sequence ID" value="Aqu2.1.12535_001"/>
    <property type="gene ID" value="Aqu2.1.12535"/>
</dbReference>
<sequence>MEAKATLTGSFLPVLGCLLLFRTVITIHSELDKTVCELQVILFESFPIPCHGEIKYSDVACVVIWISMTLISMSLIWDIITKGLSRSAFKGFHKILSLLSIISYEIWMFDYIYNTYVTNFNWTFTIMIFLPLVTLLVHSIFQNFLSYDEYVLPKNKAKTRDLVCYIVASLGFNGIMIVHVVCMFLTALSTGISKENNFIYIVNVAFLGLGEMMNRAYVMKNHFEQLINQYIPYKMYMKTAMEHHMQEMRNNVHTPAELETRYVNLDVELVTGLSQKREKETSYLTVPIVATFAVATLSAFVAGNI</sequence>
<name>A0A1X7TD83_AMPQE</name>
<feature type="transmembrane region" description="Helical" evidence="1">
    <location>
        <begin position="198"/>
        <end position="218"/>
    </location>
</feature>
<organism evidence="2">
    <name type="scientific">Amphimedon queenslandica</name>
    <name type="common">Sponge</name>
    <dbReference type="NCBI Taxonomy" id="400682"/>
    <lineage>
        <taxon>Eukaryota</taxon>
        <taxon>Metazoa</taxon>
        <taxon>Porifera</taxon>
        <taxon>Demospongiae</taxon>
        <taxon>Heteroscleromorpha</taxon>
        <taxon>Haplosclerida</taxon>
        <taxon>Niphatidae</taxon>
        <taxon>Amphimedon</taxon>
    </lineage>
</organism>
<accession>A0A1X7TD83</accession>
<keyword evidence="1" id="KW-0812">Transmembrane</keyword>
<feature type="transmembrane region" description="Helical" evidence="1">
    <location>
        <begin position="62"/>
        <end position="80"/>
    </location>
</feature>
<keyword evidence="1" id="KW-1133">Transmembrane helix</keyword>
<feature type="transmembrane region" description="Helical" evidence="1">
    <location>
        <begin position="92"/>
        <end position="113"/>
    </location>
</feature>
<proteinExistence type="predicted"/>
<protein>
    <submittedName>
        <fullName evidence="2">Uncharacterized protein</fullName>
    </submittedName>
</protein>